<dbReference type="Proteomes" id="UP000078532">
    <property type="component" value="Unassembled WGS sequence"/>
</dbReference>
<accession>A0A1B7LIJ0</accession>
<proteinExistence type="predicted"/>
<protein>
    <submittedName>
        <fullName evidence="1">Uncharacterized protein</fullName>
    </submittedName>
</protein>
<evidence type="ECO:0000313" key="2">
    <source>
        <dbReference type="Proteomes" id="UP000078532"/>
    </source>
</evidence>
<organism evidence="1 2">
    <name type="scientific">Desulfotomaculum copahuensis</name>
    <dbReference type="NCBI Taxonomy" id="1838280"/>
    <lineage>
        <taxon>Bacteria</taxon>
        <taxon>Bacillati</taxon>
        <taxon>Bacillota</taxon>
        <taxon>Clostridia</taxon>
        <taxon>Eubacteriales</taxon>
        <taxon>Desulfotomaculaceae</taxon>
        <taxon>Desulfotomaculum</taxon>
    </lineage>
</organism>
<evidence type="ECO:0000313" key="1">
    <source>
        <dbReference type="EMBL" id="OAT86373.1"/>
    </source>
</evidence>
<dbReference type="RefSeq" id="WP_066666320.1">
    <property type="nucleotide sequence ID" value="NZ_LYVF01000018.1"/>
</dbReference>
<dbReference type="OrthoDB" id="2085522at2"/>
<gene>
    <name evidence="1" type="ORF">A6M21_16695</name>
</gene>
<name>A0A1B7LIJ0_9FIRM</name>
<dbReference type="STRING" id="1838280.A6M21_16695"/>
<dbReference type="AlphaFoldDB" id="A0A1B7LIJ0"/>
<keyword evidence="2" id="KW-1185">Reference proteome</keyword>
<dbReference type="EMBL" id="LYVF01000018">
    <property type="protein sequence ID" value="OAT86373.1"/>
    <property type="molecule type" value="Genomic_DNA"/>
</dbReference>
<comment type="caution">
    <text evidence="1">The sequence shown here is derived from an EMBL/GenBank/DDBJ whole genome shotgun (WGS) entry which is preliminary data.</text>
</comment>
<sequence length="137" mass="14932">MLAQEAATLARAEALAHIRKASLVRELASITAGSKRDNWPVKIKVRAGEYFEVSGRCTRFDLYLTETNAGYLVAIPNHNRCGHVPADCNTYDVMHYVGIENQVDATTLAAAIRYLVSAGLACSHPSPSMLPEKEGDK</sequence>
<reference evidence="1 2" key="1">
    <citation type="submission" date="2016-04" db="EMBL/GenBank/DDBJ databases">
        <authorList>
            <person name="Evans L.H."/>
            <person name="Alamgir A."/>
            <person name="Owens N."/>
            <person name="Weber N.D."/>
            <person name="Virtaneva K."/>
            <person name="Barbian K."/>
            <person name="Babar A."/>
            <person name="Rosenke K."/>
        </authorList>
    </citation>
    <scope>NUCLEOTIDE SEQUENCE [LARGE SCALE GENOMIC DNA]</scope>
    <source>
        <strain evidence="1 2">LMa1</strain>
    </source>
</reference>